<protein>
    <submittedName>
        <fullName evidence="4">DNA/RNA non-specific endonuclease-like protein</fullName>
    </submittedName>
</protein>
<proteinExistence type="predicted"/>
<feature type="chain" id="PRO_5039724122" evidence="2">
    <location>
        <begin position="20"/>
        <end position="367"/>
    </location>
</feature>
<dbReference type="SMART" id="SM00892">
    <property type="entry name" value="Endonuclease_NS"/>
    <property type="match status" value="1"/>
</dbReference>
<feature type="signal peptide" evidence="2">
    <location>
        <begin position="1"/>
        <end position="19"/>
    </location>
</feature>
<keyword evidence="4" id="KW-0378">Hydrolase</keyword>
<dbReference type="GO" id="GO:0046872">
    <property type="term" value="F:metal ion binding"/>
    <property type="evidence" value="ECO:0007669"/>
    <property type="project" value="InterPro"/>
</dbReference>
<dbReference type="Gene3D" id="3.40.570.10">
    <property type="entry name" value="Extracellular Endonuclease, subunit A"/>
    <property type="match status" value="1"/>
</dbReference>
<evidence type="ECO:0000256" key="1">
    <source>
        <dbReference type="SAM" id="MobiDB-lite"/>
    </source>
</evidence>
<dbReference type="InterPro" id="IPR001604">
    <property type="entry name" value="Endo_G_ENPP1-like_dom"/>
</dbReference>
<keyword evidence="2" id="KW-0732">Signal</keyword>
<comment type="caution">
    <text evidence="4">The sequence shown here is derived from an EMBL/GenBank/DDBJ whole genome shotgun (WGS) entry which is preliminary data.</text>
</comment>
<name>J4TEV8_STROR</name>
<feature type="region of interest" description="Disordered" evidence="1">
    <location>
        <begin position="250"/>
        <end position="327"/>
    </location>
</feature>
<dbReference type="InterPro" id="IPR044927">
    <property type="entry name" value="Endonuclea_NS_2"/>
</dbReference>
<dbReference type="GO" id="GO:0004519">
    <property type="term" value="F:endonuclease activity"/>
    <property type="evidence" value="ECO:0007669"/>
    <property type="project" value="UniProtKB-KW"/>
</dbReference>
<evidence type="ECO:0000313" key="5">
    <source>
        <dbReference type="Proteomes" id="UP000006745"/>
    </source>
</evidence>
<dbReference type="AlphaFoldDB" id="J4TEV8"/>
<dbReference type="GO" id="GO:0003676">
    <property type="term" value="F:nucleic acid binding"/>
    <property type="evidence" value="ECO:0007669"/>
    <property type="project" value="InterPro"/>
</dbReference>
<sequence length="367" mass="41871">MKKLLSFSIALLSITTLVACSGHKAESKVPEEKIEQKQIKFDEKLFKEAGLLPFKNEKQLELGELDSKSRATGAHIQLKDSDEPTEKREPKISYNPVGWHNYNFYYGDGSKKAWLMNRGHLIGYQFSGLNDEKKNLVPMTNWLNAGTYYGTDNTNQESMLYYENRLDSWLANHPNYYLDYKVTPIYQKDELIPRQIELQYVGIDENGKLLEIKLGGSKEKVDQYSVTHVILDNVSANAEINYLDGTAKNTVENEEEKAKKEAEEKAKKEAEEKAKKEAEEKEAAEKKAKEEEEKKARQAAQEKEESQKSNSQSTNSGGYSEIEKGDGTDQMVNLLLRKKSEKLDCSGRKSLVDIQSKSRCKTVFCYN</sequence>
<feature type="compositionally biased region" description="Basic and acidic residues" evidence="1">
    <location>
        <begin position="77"/>
        <end position="91"/>
    </location>
</feature>
<organism evidence="4 5">
    <name type="scientific">Streptococcus oralis SK304</name>
    <dbReference type="NCBI Taxonomy" id="1161421"/>
    <lineage>
        <taxon>Bacteria</taxon>
        <taxon>Bacillati</taxon>
        <taxon>Bacillota</taxon>
        <taxon>Bacilli</taxon>
        <taxon>Lactobacillales</taxon>
        <taxon>Streptococcaceae</taxon>
        <taxon>Streptococcus</taxon>
    </lineage>
</organism>
<keyword evidence="4" id="KW-0255">Endonuclease</keyword>
<dbReference type="InterPro" id="IPR044929">
    <property type="entry name" value="DNA/RNA_non-sp_Endonuclease_sf"/>
</dbReference>
<dbReference type="PROSITE" id="PS51257">
    <property type="entry name" value="PROKAR_LIPOPROTEIN"/>
    <property type="match status" value="1"/>
</dbReference>
<keyword evidence="4" id="KW-0540">Nuclease</keyword>
<accession>J4TEV8</accession>
<dbReference type="Proteomes" id="UP000006745">
    <property type="component" value="Unassembled WGS sequence"/>
</dbReference>
<feature type="region of interest" description="Disordered" evidence="1">
    <location>
        <begin position="73"/>
        <end position="92"/>
    </location>
</feature>
<evidence type="ECO:0000313" key="4">
    <source>
        <dbReference type="EMBL" id="EJP21154.1"/>
    </source>
</evidence>
<feature type="compositionally biased region" description="Basic and acidic residues" evidence="1">
    <location>
        <begin position="256"/>
        <end position="307"/>
    </location>
</feature>
<dbReference type="PATRIC" id="fig|1161421.3.peg.1540"/>
<dbReference type="GO" id="GO:0016787">
    <property type="term" value="F:hydrolase activity"/>
    <property type="evidence" value="ECO:0007669"/>
    <property type="project" value="InterPro"/>
</dbReference>
<evidence type="ECO:0000256" key="2">
    <source>
        <dbReference type="SAM" id="SignalP"/>
    </source>
</evidence>
<feature type="domain" description="DNA/RNA non-specific endonuclease/pyrophosphatase/phosphodiesterase" evidence="3">
    <location>
        <begin position="54"/>
        <end position="249"/>
    </location>
</feature>
<gene>
    <name evidence="4" type="ORF">HMPREF1125_1001</name>
</gene>
<evidence type="ECO:0000259" key="3">
    <source>
        <dbReference type="SMART" id="SM00892"/>
    </source>
</evidence>
<dbReference type="EMBL" id="ALJN01000016">
    <property type="protein sequence ID" value="EJP21154.1"/>
    <property type="molecule type" value="Genomic_DNA"/>
</dbReference>
<dbReference type="Pfam" id="PF13930">
    <property type="entry name" value="Endonuclea_NS_2"/>
    <property type="match status" value="1"/>
</dbReference>
<reference evidence="4 5" key="1">
    <citation type="submission" date="2012-07" db="EMBL/GenBank/DDBJ databases">
        <authorList>
            <person name="Durkin A.S."/>
            <person name="McCorrison J."/>
            <person name="Torralba M."/>
            <person name="Gillis M."/>
            <person name="Methe B."/>
            <person name="Sutton G."/>
            <person name="Nelson K.E."/>
        </authorList>
    </citation>
    <scope>NUCLEOTIDE SEQUENCE [LARGE SCALE GENOMIC DNA]</scope>
    <source>
        <strain evidence="4 5">SK304</strain>
    </source>
</reference>